<dbReference type="Gene3D" id="3.90.1150.10">
    <property type="entry name" value="Aspartate Aminotransferase, domain 1"/>
    <property type="match status" value="1"/>
</dbReference>
<feature type="modified residue" description="N6-(pyridoxal phosphate)lysine" evidence="3 4">
    <location>
        <position position="208"/>
    </location>
</feature>
<dbReference type="FunFam" id="3.40.640.10:FF:000046">
    <property type="entry name" value="Cystathionine gamma-lyase"/>
    <property type="match status" value="1"/>
</dbReference>
<evidence type="ECO:0000313" key="6">
    <source>
        <dbReference type="EMBL" id="ANH81238.1"/>
    </source>
</evidence>
<dbReference type="InterPro" id="IPR054542">
    <property type="entry name" value="Cys_met_metab_PP"/>
</dbReference>
<sequence>MSDRKLHPSTLAVRAQMERTHQMEHSAPLFLTSSFAFNTAEDMRAAFADEVEANIYSRYSNPNVDEFANKMALLEGAEAGFAVASGMAAVSMSFFALLKAGDHLVCCSSMFGGTNTVVTKFLPRFGIEYTLVPAGDITAWEAAIKPNTRMIYLETPTNPQLELIDLEAVGQLAKKHNIIYNVDNCFATPVLQTPVDFGADLVIHSATKWLDGQGRVLGGVIVGKKELIHDIYLFCRNTGPALSPFNSWVLSKSLETLDVRIRRHSENALAIARHFEKHPKLKWIKYPFLPSHPQYEIAIKQMKAGGGIVCFELAGGLESGRKFMDALEILSLTPNLGDSRSIASHPASTTHSKLPLADQLAVGITPGLIRISVGLEHPDDIIYDIEQALEKA</sequence>
<comment type="catalytic activity">
    <reaction evidence="3">
        <text>O-succinyl-L-homoserine + hydrogen sulfide = L-homocysteine + succinate</text>
        <dbReference type="Rhea" id="RHEA:27826"/>
        <dbReference type="ChEBI" id="CHEBI:29919"/>
        <dbReference type="ChEBI" id="CHEBI:30031"/>
        <dbReference type="ChEBI" id="CHEBI:57661"/>
        <dbReference type="ChEBI" id="CHEBI:58199"/>
    </reaction>
</comment>
<dbReference type="InterPro" id="IPR015421">
    <property type="entry name" value="PyrdxlP-dep_Trfase_major"/>
</dbReference>
<evidence type="ECO:0000256" key="1">
    <source>
        <dbReference type="ARBA" id="ARBA00001933"/>
    </source>
</evidence>
<dbReference type="GO" id="GO:0016846">
    <property type="term" value="F:carbon-sulfur lyase activity"/>
    <property type="evidence" value="ECO:0007669"/>
    <property type="project" value="TreeGrafter"/>
</dbReference>
<dbReference type="EC" id="2.5.1.-" evidence="3"/>
<dbReference type="GO" id="GO:0030170">
    <property type="term" value="F:pyridoxal phosphate binding"/>
    <property type="evidence" value="ECO:0007669"/>
    <property type="project" value="UniProtKB-UniRule"/>
</dbReference>
<protein>
    <recommendedName>
        <fullName evidence="3">O-succinylhomoserine sulfhydrylase</fullName>
        <shortName evidence="3">OSH sulfhydrylase</shortName>
        <shortName evidence="3">OSHS sulfhydrylase</shortName>
        <ecNumber evidence="3">2.5.1.-</ecNumber>
    </recommendedName>
</protein>
<evidence type="ECO:0000256" key="5">
    <source>
        <dbReference type="RuleBase" id="RU362118"/>
    </source>
</evidence>
<dbReference type="KEGG" id="nia:A8C56_09795"/>
<dbReference type="Proteomes" id="UP000077667">
    <property type="component" value="Chromosome"/>
</dbReference>
<comment type="pathway">
    <text evidence="3">Amino-acid biosynthesis; L-methionine biosynthesis via de novo pathway; L-homocysteine from O-succinyl-L-homoserine: step 1/1.</text>
</comment>
<evidence type="ECO:0000256" key="3">
    <source>
        <dbReference type="HAMAP-Rule" id="MF_02056"/>
    </source>
</evidence>
<dbReference type="InterPro" id="IPR015422">
    <property type="entry name" value="PyrdxlP-dep_Trfase_small"/>
</dbReference>
<dbReference type="GO" id="GO:0005737">
    <property type="term" value="C:cytoplasm"/>
    <property type="evidence" value="ECO:0007669"/>
    <property type="project" value="TreeGrafter"/>
</dbReference>
<dbReference type="EMBL" id="CP015772">
    <property type="protein sequence ID" value="ANH81238.1"/>
    <property type="molecule type" value="Genomic_DNA"/>
</dbReference>
<dbReference type="GO" id="GO:0019346">
    <property type="term" value="P:transsulfuration"/>
    <property type="evidence" value="ECO:0007669"/>
    <property type="project" value="InterPro"/>
</dbReference>
<dbReference type="HAMAP" id="MF_02056">
    <property type="entry name" value="MetZ"/>
    <property type="match status" value="1"/>
</dbReference>
<keyword evidence="2 3" id="KW-0663">Pyridoxal phosphate</keyword>
<dbReference type="Gene3D" id="3.40.640.10">
    <property type="entry name" value="Type I PLP-dependent aspartate aminotransferase-like (Major domain)"/>
    <property type="match status" value="1"/>
</dbReference>
<dbReference type="RefSeq" id="WP_067755155.1">
    <property type="nucleotide sequence ID" value="NZ_CP015772.1"/>
</dbReference>
<dbReference type="FunFam" id="3.90.1150.10:FF:000033">
    <property type="entry name" value="Cystathionine gamma-synthase"/>
    <property type="match status" value="1"/>
</dbReference>
<comment type="cofactor">
    <cofactor evidence="1 3 5">
        <name>pyridoxal 5'-phosphate</name>
        <dbReference type="ChEBI" id="CHEBI:597326"/>
    </cofactor>
</comment>
<evidence type="ECO:0000256" key="4">
    <source>
        <dbReference type="PIRSR" id="PIRSR001434-2"/>
    </source>
</evidence>
<reference evidence="6 7" key="1">
    <citation type="submission" date="2016-05" db="EMBL/GenBank/DDBJ databases">
        <title>Niabella ginsenosidivorans BS26 whole genome sequencing.</title>
        <authorList>
            <person name="Im W.T."/>
            <person name="Siddiqi M.Z."/>
        </authorList>
    </citation>
    <scope>NUCLEOTIDE SEQUENCE [LARGE SCALE GENOMIC DNA]</scope>
    <source>
        <strain evidence="6 7">BS26</strain>
    </source>
</reference>
<dbReference type="OrthoDB" id="9803729at2"/>
<accession>A0A1A9I0R1</accession>
<comment type="similarity">
    <text evidence="3">Belongs to the trans-sulfuration enzymes family. MetZ subfamily.</text>
</comment>
<organism evidence="6 7">
    <name type="scientific">Niabella ginsenosidivorans</name>
    <dbReference type="NCBI Taxonomy" id="1176587"/>
    <lineage>
        <taxon>Bacteria</taxon>
        <taxon>Pseudomonadati</taxon>
        <taxon>Bacteroidota</taxon>
        <taxon>Chitinophagia</taxon>
        <taxon>Chitinophagales</taxon>
        <taxon>Chitinophagaceae</taxon>
        <taxon>Niabella</taxon>
    </lineage>
</organism>
<dbReference type="UniPathway" id="UPA00051">
    <property type="reaction ID" value="UER00449"/>
</dbReference>
<proteinExistence type="inferred from homology"/>
<dbReference type="Pfam" id="PF01053">
    <property type="entry name" value="Cys_Met_Meta_PP"/>
    <property type="match status" value="1"/>
</dbReference>
<evidence type="ECO:0000313" key="7">
    <source>
        <dbReference type="Proteomes" id="UP000077667"/>
    </source>
</evidence>
<gene>
    <name evidence="3" type="primary">metZ</name>
    <name evidence="6" type="ORF">A8C56_09795</name>
</gene>
<dbReference type="PANTHER" id="PTHR11808:SF80">
    <property type="entry name" value="CYSTATHIONINE GAMMA-LYASE"/>
    <property type="match status" value="1"/>
</dbReference>
<keyword evidence="3" id="KW-0486">Methionine biosynthesis</keyword>
<keyword evidence="7" id="KW-1185">Reference proteome</keyword>
<dbReference type="GO" id="GO:0016765">
    <property type="term" value="F:transferase activity, transferring alkyl or aryl (other than methyl) groups"/>
    <property type="evidence" value="ECO:0007669"/>
    <property type="project" value="UniProtKB-UniRule"/>
</dbReference>
<keyword evidence="3" id="KW-0028">Amino-acid biosynthesis</keyword>
<dbReference type="CDD" id="cd00614">
    <property type="entry name" value="CGS_like"/>
    <property type="match status" value="1"/>
</dbReference>
<evidence type="ECO:0000256" key="2">
    <source>
        <dbReference type="ARBA" id="ARBA00022898"/>
    </source>
</evidence>
<dbReference type="STRING" id="1176587.A8C56_09795"/>
<dbReference type="GO" id="GO:0071266">
    <property type="term" value="P:'de novo' L-methionine biosynthetic process"/>
    <property type="evidence" value="ECO:0007669"/>
    <property type="project" value="UniProtKB-UniRule"/>
</dbReference>
<dbReference type="InterPro" id="IPR015424">
    <property type="entry name" value="PyrdxlP-dep_Trfase"/>
</dbReference>
<keyword evidence="3" id="KW-0808">Transferase</keyword>
<name>A0A1A9I0R1_9BACT</name>
<dbReference type="PROSITE" id="PS00868">
    <property type="entry name" value="CYS_MET_METAB_PP"/>
    <property type="match status" value="1"/>
</dbReference>
<comment type="subunit">
    <text evidence="3">Homotetramer.</text>
</comment>
<dbReference type="GO" id="GO:0071268">
    <property type="term" value="P:homocysteine biosynthetic process"/>
    <property type="evidence" value="ECO:0007669"/>
    <property type="project" value="InterPro"/>
</dbReference>
<comment type="function">
    <text evidence="3">Catalyzes the formation of L-homocysteine from O-succinyl-L-homoserine (OSHS) and hydrogen sulfide.</text>
</comment>
<dbReference type="PANTHER" id="PTHR11808">
    <property type="entry name" value="TRANS-SULFURATION ENZYME FAMILY MEMBER"/>
    <property type="match status" value="1"/>
</dbReference>
<dbReference type="AlphaFoldDB" id="A0A1A9I0R1"/>
<dbReference type="PIRSF" id="PIRSF001434">
    <property type="entry name" value="CGS"/>
    <property type="match status" value="1"/>
</dbReference>
<dbReference type="InterPro" id="IPR006234">
    <property type="entry name" value="O-succ-hSer_sulfhydrylase"/>
</dbReference>
<dbReference type="SUPFAM" id="SSF53383">
    <property type="entry name" value="PLP-dependent transferases"/>
    <property type="match status" value="1"/>
</dbReference>
<dbReference type="InterPro" id="IPR000277">
    <property type="entry name" value="Cys/Met-Metab_PyrdxlP-dep_enz"/>
</dbReference>